<accession>A0A921NWX6</accession>
<evidence type="ECO:0000256" key="1">
    <source>
        <dbReference type="ARBA" id="ARBA00001968"/>
    </source>
</evidence>
<proteinExistence type="predicted"/>
<feature type="binding site" evidence="5">
    <location>
        <begin position="108"/>
        <end position="111"/>
    </location>
    <ligand>
        <name>substrate</name>
    </ligand>
</feature>
<dbReference type="SUPFAM" id="SSF89562">
    <property type="entry name" value="RraA-like"/>
    <property type="match status" value="1"/>
</dbReference>
<dbReference type="AlphaFoldDB" id="A0A921NWX6"/>
<evidence type="ECO:0000256" key="3">
    <source>
        <dbReference type="ARBA" id="ARBA00029596"/>
    </source>
</evidence>
<dbReference type="CDD" id="cd16841">
    <property type="entry name" value="RraA_family"/>
    <property type="match status" value="1"/>
</dbReference>
<dbReference type="InterPro" id="IPR005493">
    <property type="entry name" value="RraA/RraA-like"/>
</dbReference>
<keyword evidence="7" id="KW-1185">Reference proteome</keyword>
<keyword evidence="6" id="KW-0808">Transferase</keyword>
<dbReference type="PANTHER" id="PTHR33254">
    <property type="entry name" value="4-HYDROXY-4-METHYL-2-OXOGLUTARATE ALDOLASE 3-RELATED"/>
    <property type="match status" value="1"/>
</dbReference>
<dbReference type="Gene3D" id="3.50.30.40">
    <property type="entry name" value="Ribonuclease E inhibitor RraA/RraA-like"/>
    <property type="match status" value="1"/>
</dbReference>
<dbReference type="Proteomes" id="UP000698242">
    <property type="component" value="Unassembled WGS sequence"/>
</dbReference>
<dbReference type="GO" id="GO:0008168">
    <property type="term" value="F:methyltransferase activity"/>
    <property type="evidence" value="ECO:0007669"/>
    <property type="project" value="UniProtKB-KW"/>
</dbReference>
<comment type="caution">
    <text evidence="6">The sequence shown here is derived from an EMBL/GenBank/DDBJ whole genome shotgun (WGS) entry which is preliminary data.</text>
</comment>
<organism evidence="6 7">
    <name type="scientific">Profundibacterium mesophilum KAUST100406-0324</name>
    <dbReference type="NCBI Taxonomy" id="1037889"/>
    <lineage>
        <taxon>Bacteria</taxon>
        <taxon>Pseudomonadati</taxon>
        <taxon>Pseudomonadota</taxon>
        <taxon>Alphaproteobacteria</taxon>
        <taxon>Rhodobacterales</taxon>
        <taxon>Roseobacteraceae</taxon>
        <taxon>Profundibacterium</taxon>
    </lineage>
</organism>
<evidence type="ECO:0000256" key="2">
    <source>
        <dbReference type="ARBA" id="ARBA00016549"/>
    </source>
</evidence>
<dbReference type="EMBL" id="APKE01000010">
    <property type="protein sequence ID" value="KAF0676945.1"/>
    <property type="molecule type" value="Genomic_DNA"/>
</dbReference>
<dbReference type="GO" id="GO:0032259">
    <property type="term" value="P:methylation"/>
    <property type="evidence" value="ECO:0007669"/>
    <property type="project" value="UniProtKB-KW"/>
</dbReference>
<keyword evidence="5" id="KW-0460">Magnesium</keyword>
<dbReference type="RefSeq" id="WP_159964161.1">
    <property type="nucleotide sequence ID" value="NZ_APKE01000010.1"/>
</dbReference>
<protein>
    <recommendedName>
        <fullName evidence="2">Putative 4-hydroxy-4-methyl-2-oxoglutarate aldolase</fullName>
    </recommendedName>
    <alternativeName>
        <fullName evidence="3">Regulator of ribonuclease activity homolog</fullName>
    </alternativeName>
    <alternativeName>
        <fullName evidence="4">RraA-like protein</fullName>
    </alternativeName>
</protein>
<gene>
    <name evidence="6" type="primary">menG</name>
    <name evidence="6" type="ORF">PMES_00742</name>
</gene>
<keyword evidence="6" id="KW-0489">Methyltransferase</keyword>
<feature type="binding site" evidence="5">
    <location>
        <position position="130"/>
    </location>
    <ligand>
        <name>substrate</name>
    </ligand>
</feature>
<keyword evidence="6" id="KW-0456">Lyase</keyword>
<evidence type="ECO:0000256" key="4">
    <source>
        <dbReference type="ARBA" id="ARBA00030169"/>
    </source>
</evidence>
<dbReference type="OrthoDB" id="9805307at2"/>
<evidence type="ECO:0000313" key="6">
    <source>
        <dbReference type="EMBL" id="KAF0676945.1"/>
    </source>
</evidence>
<dbReference type="PANTHER" id="PTHR33254:SF4">
    <property type="entry name" value="4-HYDROXY-4-METHYL-2-OXOGLUTARATE ALDOLASE 3-RELATED"/>
    <property type="match status" value="1"/>
</dbReference>
<dbReference type="GO" id="GO:0016829">
    <property type="term" value="F:lyase activity"/>
    <property type="evidence" value="ECO:0007669"/>
    <property type="project" value="UniProtKB-KW"/>
</dbReference>
<keyword evidence="5" id="KW-0479">Metal-binding</keyword>
<evidence type="ECO:0000313" key="7">
    <source>
        <dbReference type="Proteomes" id="UP000698242"/>
    </source>
</evidence>
<sequence>MTQKPKSAEMIPGPGFMIRTGIERPAPELIERFRQFESTDVSDMLNRMYTMGGRIHNLVNDMPLIGPVCTVKVYPGDNLMVHKALDVARPGDVVAVDCSGSMTAAVLGDLVANKARHRGIAGFIIDGLIRDLPGVRECGLPIYARGVTPFGPLHRGPGEINYPISCGGIVVQPGDIVTADKSGVTVVPHGAAETILERLEEARQRMAAYVENVKKGVFNNDWVDAQLAADGCLINE</sequence>
<evidence type="ECO:0000256" key="5">
    <source>
        <dbReference type="PIRSR" id="PIRSR605493-1"/>
    </source>
</evidence>
<name>A0A921NWX6_9RHOB</name>
<feature type="binding site" evidence="5">
    <location>
        <position position="131"/>
    </location>
    <ligand>
        <name>Mg(2+)</name>
        <dbReference type="ChEBI" id="CHEBI:18420"/>
    </ligand>
</feature>
<comment type="cofactor">
    <cofactor evidence="5">
        <name>Mg(2+)</name>
        <dbReference type="ChEBI" id="CHEBI:18420"/>
    </cofactor>
</comment>
<comment type="cofactor">
    <cofactor evidence="1">
        <name>a divalent metal cation</name>
        <dbReference type="ChEBI" id="CHEBI:60240"/>
    </cofactor>
</comment>
<dbReference type="GO" id="GO:0046872">
    <property type="term" value="F:metal ion binding"/>
    <property type="evidence" value="ECO:0007669"/>
    <property type="project" value="UniProtKB-KW"/>
</dbReference>
<dbReference type="Pfam" id="PF03737">
    <property type="entry name" value="RraA-like"/>
    <property type="match status" value="1"/>
</dbReference>
<dbReference type="InterPro" id="IPR036704">
    <property type="entry name" value="RraA/RraA-like_sf"/>
</dbReference>
<reference evidence="6" key="1">
    <citation type="submission" date="2013-03" db="EMBL/GenBank/DDBJ databases">
        <title>Genome Sequence of the Profundibacterium mesophilum strain KAUST100406-0324T from Red Sea, a novel genus in the family Rhodobacteraceae.</title>
        <authorList>
            <person name="Essack M."/>
            <person name="Alam I."/>
            <person name="Lafi F."/>
            <person name="Alawi W."/>
            <person name="Kamanu F."/>
            <person name="Al-Suwailem A."/>
            <person name="Lee O.O."/>
            <person name="Xu Y."/>
            <person name="Bajic V."/>
            <person name="Qian P.-Y."/>
            <person name="Archer J."/>
        </authorList>
    </citation>
    <scope>NUCLEOTIDE SEQUENCE</scope>
    <source>
        <strain evidence="6">KAUST100406-0324</strain>
    </source>
</reference>